<comment type="caution">
    <text evidence="1">The sequence shown here is derived from an EMBL/GenBank/DDBJ whole genome shotgun (WGS) entry which is preliminary data.</text>
</comment>
<dbReference type="PATRIC" id="fig|159743.3.peg.2457"/>
<dbReference type="EMBL" id="JTHP01000018">
    <property type="protein sequence ID" value="KJD45533.1"/>
    <property type="molecule type" value="Genomic_DNA"/>
</dbReference>
<name>A0A0D7X3H9_9BACL</name>
<protein>
    <recommendedName>
        <fullName evidence="3">Glycosyl transferase family 2</fullName>
    </recommendedName>
</protein>
<proteinExistence type="predicted"/>
<sequence>MKKQILRLCSVFSPDLELFPFFIDHYKKIGVDSFHIILHLPENMLHLIDEKLLVFREQGITPEKIYTGNWSGGITTSLINETINKYSDDWFIVADSDEFQIYPNDIKKIINSKNDNVDYISGCLLDRFTQDGDLPLINYDKSIWEQFPMCGFFAFPIADSWPYKITACKGHITLSEGSHAVIAEDHLITNEIICQVHHFKWTGSYINRTQKKLKQESNGEWEDDFYPFYGDELRRALDYLNKNNNKFNINSELFRVEYSPAPKYECYSKWNEIARLLESWDKQDREKFRDTLLQISM</sequence>
<dbReference type="Proteomes" id="UP000032534">
    <property type="component" value="Unassembled WGS sequence"/>
</dbReference>
<evidence type="ECO:0008006" key="3">
    <source>
        <dbReference type="Google" id="ProtNLM"/>
    </source>
</evidence>
<gene>
    <name evidence="1" type="ORF">QD47_11035</name>
</gene>
<keyword evidence="2" id="KW-1185">Reference proteome</keyword>
<accession>A0A0D7X3H9</accession>
<dbReference type="AlphaFoldDB" id="A0A0D7X3H9"/>
<evidence type="ECO:0000313" key="1">
    <source>
        <dbReference type="EMBL" id="KJD45533.1"/>
    </source>
</evidence>
<organism evidence="1 2">
    <name type="scientific">Paenibacillus terrae</name>
    <dbReference type="NCBI Taxonomy" id="159743"/>
    <lineage>
        <taxon>Bacteria</taxon>
        <taxon>Bacillati</taxon>
        <taxon>Bacillota</taxon>
        <taxon>Bacilli</taxon>
        <taxon>Bacillales</taxon>
        <taxon>Paenibacillaceae</taxon>
        <taxon>Paenibacillus</taxon>
    </lineage>
</organism>
<dbReference type="RefSeq" id="WP_044646178.1">
    <property type="nucleotide sequence ID" value="NZ_JTHP01000018.1"/>
</dbReference>
<reference evidence="1 2" key="1">
    <citation type="submission" date="2014-11" db="EMBL/GenBank/DDBJ databases">
        <title>Draft Genome Sequences of Paenibacillus polymyxa NRRL B-30509 and Paenibacillus terrae NRRL B-30644, Strains from a Poultry Environment that Produce Tridecaptin A and Paenicidins.</title>
        <authorList>
            <person name="van Belkum M.J."/>
            <person name="Lohans C.T."/>
            <person name="Vederas J.C."/>
        </authorList>
    </citation>
    <scope>NUCLEOTIDE SEQUENCE [LARGE SCALE GENOMIC DNA]</scope>
    <source>
        <strain evidence="1 2">NRRL B-30644</strain>
    </source>
</reference>
<dbReference type="OrthoDB" id="9815923at2"/>
<evidence type="ECO:0000313" key="2">
    <source>
        <dbReference type="Proteomes" id="UP000032534"/>
    </source>
</evidence>